<comment type="similarity">
    <text evidence="2">Belongs to the short-chain dehydrogenases/reductases (SDR) family.</text>
</comment>
<evidence type="ECO:0000256" key="3">
    <source>
        <dbReference type="SAM" id="Phobius"/>
    </source>
</evidence>
<dbReference type="PANTHER" id="PTHR43313">
    <property type="entry name" value="SHORT-CHAIN DEHYDROGENASE/REDUCTASE FAMILY 9C"/>
    <property type="match status" value="1"/>
</dbReference>
<feature type="transmembrane region" description="Helical" evidence="3">
    <location>
        <begin position="20"/>
        <end position="49"/>
    </location>
</feature>
<dbReference type="InterPro" id="IPR036291">
    <property type="entry name" value="NAD(P)-bd_dom_sf"/>
</dbReference>
<evidence type="ECO:0000313" key="4">
    <source>
        <dbReference type="EMBL" id="CEK51995.1"/>
    </source>
</evidence>
<dbReference type="PROSITE" id="PS00061">
    <property type="entry name" value="ADH_SHORT"/>
    <property type="match status" value="1"/>
</dbReference>
<dbReference type="GO" id="GO:0008202">
    <property type="term" value="P:steroid metabolic process"/>
    <property type="evidence" value="ECO:0007669"/>
    <property type="project" value="TreeGrafter"/>
</dbReference>
<evidence type="ECO:0000256" key="1">
    <source>
        <dbReference type="ARBA" id="ARBA00023002"/>
    </source>
</evidence>
<accession>A0A0B6Y995</accession>
<keyword evidence="3" id="KW-0812">Transmembrane</keyword>
<keyword evidence="3" id="KW-0472">Membrane</keyword>
<gene>
    <name evidence="4" type="primary">ORF15070</name>
</gene>
<reference evidence="4" key="1">
    <citation type="submission" date="2014-12" db="EMBL/GenBank/DDBJ databases">
        <title>Insight into the proteome of Arion vulgaris.</title>
        <authorList>
            <person name="Aradska J."/>
            <person name="Bulat T."/>
            <person name="Smidak R."/>
            <person name="Sarate P."/>
            <person name="Gangsoo J."/>
            <person name="Sialana F."/>
            <person name="Bilban M."/>
            <person name="Lubec G."/>
        </authorList>
    </citation>
    <scope>NUCLEOTIDE SEQUENCE</scope>
    <source>
        <tissue evidence="4">Skin</tissue>
    </source>
</reference>
<evidence type="ECO:0000256" key="2">
    <source>
        <dbReference type="RuleBase" id="RU000363"/>
    </source>
</evidence>
<dbReference type="PRINTS" id="PR00080">
    <property type="entry name" value="SDRFAMILY"/>
</dbReference>
<dbReference type="SUPFAM" id="SSF51735">
    <property type="entry name" value="NAD(P)-binding Rossmann-fold domains"/>
    <property type="match status" value="1"/>
</dbReference>
<proteinExistence type="inferred from homology"/>
<organism evidence="4">
    <name type="scientific">Arion vulgaris</name>
    <dbReference type="NCBI Taxonomy" id="1028688"/>
    <lineage>
        <taxon>Eukaryota</taxon>
        <taxon>Metazoa</taxon>
        <taxon>Spiralia</taxon>
        <taxon>Lophotrochozoa</taxon>
        <taxon>Mollusca</taxon>
        <taxon>Gastropoda</taxon>
        <taxon>Heterobranchia</taxon>
        <taxon>Euthyneura</taxon>
        <taxon>Panpulmonata</taxon>
        <taxon>Eupulmonata</taxon>
        <taxon>Stylommatophora</taxon>
        <taxon>Helicina</taxon>
        <taxon>Arionoidea</taxon>
        <taxon>Arionidae</taxon>
        <taxon>Arion</taxon>
    </lineage>
</organism>
<dbReference type="InterPro" id="IPR020904">
    <property type="entry name" value="Sc_DH/Rdtase_CS"/>
</dbReference>
<keyword evidence="1" id="KW-0560">Oxidoreductase</keyword>
<dbReference type="PRINTS" id="PR00081">
    <property type="entry name" value="GDHRDH"/>
</dbReference>
<protein>
    <submittedName>
        <fullName evidence="4">Uncharacterized protein</fullName>
    </submittedName>
</protein>
<dbReference type="Pfam" id="PF00106">
    <property type="entry name" value="adh_short"/>
    <property type="match status" value="1"/>
</dbReference>
<dbReference type="Gene3D" id="3.40.50.720">
    <property type="entry name" value="NAD(P)-binding Rossmann-like Domain"/>
    <property type="match status" value="1"/>
</dbReference>
<sequence>MAGEGGFDLRKQRLLLSSSVYLIIAIIIYLYIWDILLLLVLGLVVWYAYDYIQDYTKELVDPVGKYIFITGCDTGFGLESAKALRDLGFGVVAGCYDDNSKGAVELKSRPWVKKVEVVILDVSNEASVLACAKEIKDIVRDTGLWAVINNAGINCVGPAELVSMEMFHRCAEVNLFGTIRVTKSVLSLIRQAEGRIINVTSERAFNPWKNSSPYCASKFGVAAFSACLRREMAEFKVKVITIAPGEFAGATSIATQKLNEKIQDTLLQAHSNLSIQDQENSYKRDTITDLNDRIQAVIQKSCRTCEPVTQAYVDAVQNKSPKTCYLVHGTKRQYLDPRIVMARVRPFIPEGIVEYVEKFLMTVLG</sequence>
<dbReference type="EMBL" id="HACG01005130">
    <property type="protein sequence ID" value="CEK51995.1"/>
    <property type="molecule type" value="Transcribed_RNA"/>
</dbReference>
<dbReference type="AlphaFoldDB" id="A0A0B6Y995"/>
<dbReference type="InterPro" id="IPR002347">
    <property type="entry name" value="SDR_fam"/>
</dbReference>
<dbReference type="GO" id="GO:0016491">
    <property type="term" value="F:oxidoreductase activity"/>
    <property type="evidence" value="ECO:0007669"/>
    <property type="project" value="UniProtKB-KW"/>
</dbReference>
<keyword evidence="3" id="KW-1133">Transmembrane helix</keyword>
<dbReference type="PANTHER" id="PTHR43313:SF50">
    <property type="entry name" value="GH26015P"/>
    <property type="match status" value="1"/>
</dbReference>
<name>A0A0B6Y995_9EUPU</name>